<evidence type="ECO:0000256" key="2">
    <source>
        <dbReference type="SAM" id="MobiDB-lite"/>
    </source>
</evidence>
<organism evidence="5 6">
    <name type="scientific">Isoptericola jiangsuensis</name>
    <dbReference type="NCBI Taxonomy" id="548579"/>
    <lineage>
        <taxon>Bacteria</taxon>
        <taxon>Bacillati</taxon>
        <taxon>Actinomycetota</taxon>
        <taxon>Actinomycetes</taxon>
        <taxon>Micrococcales</taxon>
        <taxon>Promicromonosporaceae</taxon>
        <taxon>Isoptericola</taxon>
    </lineage>
</organism>
<dbReference type="AlphaFoldDB" id="A0A2A9F0L5"/>
<dbReference type="PANTHER" id="PTHR33392:SF6">
    <property type="entry name" value="POLYISOPRENYL-TEICHOIC ACID--PEPTIDOGLYCAN TEICHOIC ACID TRANSFERASE TAGU"/>
    <property type="match status" value="1"/>
</dbReference>
<evidence type="ECO:0000313" key="5">
    <source>
        <dbReference type="EMBL" id="PFG44092.1"/>
    </source>
</evidence>
<accession>A0A2A9F0L5</accession>
<dbReference type="Proteomes" id="UP000224130">
    <property type="component" value="Unassembled WGS sequence"/>
</dbReference>
<keyword evidence="3" id="KW-1133">Transmembrane helix</keyword>
<evidence type="ECO:0000256" key="1">
    <source>
        <dbReference type="ARBA" id="ARBA00006068"/>
    </source>
</evidence>
<comment type="similarity">
    <text evidence="1">Belongs to the LytR/CpsA/Psr (LCP) family.</text>
</comment>
<proteinExistence type="inferred from homology"/>
<dbReference type="EMBL" id="PDJJ01000001">
    <property type="protein sequence ID" value="PFG44092.1"/>
    <property type="molecule type" value="Genomic_DNA"/>
</dbReference>
<feature type="region of interest" description="Disordered" evidence="2">
    <location>
        <begin position="1"/>
        <end position="154"/>
    </location>
</feature>
<reference evidence="5 6" key="1">
    <citation type="submission" date="2017-10" db="EMBL/GenBank/DDBJ databases">
        <title>Sequencing the genomes of 1000 actinobacteria strains.</title>
        <authorList>
            <person name="Klenk H.-P."/>
        </authorList>
    </citation>
    <scope>NUCLEOTIDE SEQUENCE [LARGE SCALE GENOMIC DNA]</scope>
    <source>
        <strain evidence="5 6">DSM 21863</strain>
    </source>
</reference>
<dbReference type="PANTHER" id="PTHR33392">
    <property type="entry name" value="POLYISOPRENYL-TEICHOIC ACID--PEPTIDOGLYCAN TEICHOIC ACID TRANSFERASE TAGU"/>
    <property type="match status" value="1"/>
</dbReference>
<dbReference type="RefSeq" id="WP_098464349.1">
    <property type="nucleotide sequence ID" value="NZ_PDJJ01000001.1"/>
</dbReference>
<dbReference type="Pfam" id="PF03816">
    <property type="entry name" value="LytR_cpsA_psr"/>
    <property type="match status" value="1"/>
</dbReference>
<sequence>MTDERRIPPSFTPAGGRSSRPASSGDAICVGGSAGSPPRPTGRVGRRDDAVPMDGREPRVRRQSSREVPVTPPQRSGPHRQAARQAAPESRQPRSYPPASAPRGGAQQPPSQRPAAQRPAATRQAAAPARAAGGGAPPRGPGAAAPATAGRPDGFRVRKGRVAVLVLVALLALVLAWPIGLLVWANGQVQHVDALSGADGTPGTTYLLAGSDQRGTGGVDDGTAGARTDTIMVLHKPRSGPVALISIPRDTYAEIPGEGMNKINASFAWGGPPLLVETVEQLTGLTVDHYAEVGFGALEDLVNAVDGVELCYDETVKDKRSELNWKAGCHEADGETALAFSRMRYSDPKGDIGRAERQRQVISAVSAEVVQPGVFLNPFKQVKLVKAGTGALVVDEDTGIVNLGQLALAFKAATGPEGVTGTPPIADPGYDAGDGSGSTVLLSDDAPAFWVDVRDGNLEPGTVGGLG</sequence>
<keyword evidence="3" id="KW-0472">Membrane</keyword>
<feature type="compositionally biased region" description="Basic and acidic residues" evidence="2">
    <location>
        <begin position="45"/>
        <end position="60"/>
    </location>
</feature>
<keyword evidence="6" id="KW-1185">Reference proteome</keyword>
<feature type="compositionally biased region" description="Low complexity" evidence="2">
    <location>
        <begin position="101"/>
        <end position="131"/>
    </location>
</feature>
<feature type="domain" description="Cell envelope-related transcriptional attenuator" evidence="4">
    <location>
        <begin position="227"/>
        <end position="369"/>
    </location>
</feature>
<name>A0A2A9F0L5_9MICO</name>
<feature type="transmembrane region" description="Helical" evidence="3">
    <location>
        <begin position="162"/>
        <end position="185"/>
    </location>
</feature>
<evidence type="ECO:0000259" key="4">
    <source>
        <dbReference type="Pfam" id="PF03816"/>
    </source>
</evidence>
<dbReference type="InterPro" id="IPR050922">
    <property type="entry name" value="LytR/CpsA/Psr_CW_biosynth"/>
</dbReference>
<feature type="compositionally biased region" description="Low complexity" evidence="2">
    <location>
        <begin position="141"/>
        <end position="152"/>
    </location>
</feature>
<gene>
    <name evidence="5" type="ORF">ATJ88_2810</name>
</gene>
<comment type="caution">
    <text evidence="5">The sequence shown here is derived from an EMBL/GenBank/DDBJ whole genome shotgun (WGS) entry which is preliminary data.</text>
</comment>
<evidence type="ECO:0000256" key="3">
    <source>
        <dbReference type="SAM" id="Phobius"/>
    </source>
</evidence>
<dbReference type="NCBIfam" id="TIGR00350">
    <property type="entry name" value="lytR_cpsA_psr"/>
    <property type="match status" value="1"/>
</dbReference>
<dbReference type="InterPro" id="IPR004474">
    <property type="entry name" value="LytR_CpsA_psr"/>
</dbReference>
<dbReference type="Gene3D" id="3.40.630.190">
    <property type="entry name" value="LCP protein"/>
    <property type="match status" value="1"/>
</dbReference>
<protein>
    <submittedName>
        <fullName evidence="5">LytR family transcriptional attenuator</fullName>
    </submittedName>
</protein>
<keyword evidence="3" id="KW-0812">Transmembrane</keyword>
<feature type="compositionally biased region" description="Low complexity" evidence="2">
    <location>
        <begin position="13"/>
        <end position="25"/>
    </location>
</feature>
<evidence type="ECO:0000313" key="6">
    <source>
        <dbReference type="Proteomes" id="UP000224130"/>
    </source>
</evidence>
<dbReference type="OrthoDB" id="9782542at2"/>